<feature type="transmembrane region" description="Helical" evidence="12">
    <location>
        <begin position="15"/>
        <end position="36"/>
    </location>
</feature>
<gene>
    <name evidence="12 14" type="primary">htpX</name>
    <name evidence="14" type="ORF">ACJDUG_01405</name>
</gene>
<keyword evidence="5 12" id="KW-0812">Transmembrane</keyword>
<keyword evidence="3 12" id="KW-1003">Cell membrane</keyword>
<dbReference type="InterPro" id="IPR022919">
    <property type="entry name" value="Pept_M48_protease_HtpX"/>
</dbReference>
<sequence>MLLEEQIRRNDRKTIILLIIFVAILSLIGLAIGSWWGSESGGLLFALIIALVYCLICISQGKNMVMSLAHARKIEKEDNPFLWNTVEGISISAGVPMPEVYIVDTDVPNAFATGYKQSNAAVAVTSGILNKLNREELEGVIAHEMSHVRNRDIRTSTIVVALGGVLIILSRVFLRMGFYSGYGRRNSRDRKNDNGGIGAILLIFSLIFAILAPIISSLIQSAISRQREFQADATAAQLTGYPEGLASALEKISEYEINDRQKEALGGKELMGLYISNPFAEGRNWFSTHPPTEERIKRLRSM</sequence>
<dbReference type="Pfam" id="PF01435">
    <property type="entry name" value="Peptidase_M48"/>
    <property type="match status" value="1"/>
</dbReference>
<evidence type="ECO:0000256" key="6">
    <source>
        <dbReference type="ARBA" id="ARBA00022723"/>
    </source>
</evidence>
<keyword evidence="9 12" id="KW-1133">Transmembrane helix</keyword>
<evidence type="ECO:0000256" key="12">
    <source>
        <dbReference type="HAMAP-Rule" id="MF_00188"/>
    </source>
</evidence>
<keyword evidence="10 12" id="KW-0482">Metalloprotease</keyword>
<keyword evidence="7 12" id="KW-0378">Hydrolase</keyword>
<evidence type="ECO:0000313" key="15">
    <source>
        <dbReference type="Proteomes" id="UP001623591"/>
    </source>
</evidence>
<keyword evidence="8 12" id="KW-0862">Zinc</keyword>
<keyword evidence="15" id="KW-1185">Reference proteome</keyword>
<evidence type="ECO:0000256" key="4">
    <source>
        <dbReference type="ARBA" id="ARBA00022670"/>
    </source>
</evidence>
<reference evidence="14 15" key="1">
    <citation type="submission" date="2024-11" db="EMBL/GenBank/DDBJ databases">
        <authorList>
            <person name="Heng Y.C."/>
            <person name="Lim A.C.H."/>
            <person name="Lee J.K.Y."/>
            <person name="Kittelmann S."/>
        </authorList>
    </citation>
    <scope>NUCLEOTIDE SEQUENCE [LARGE SCALE GENOMIC DNA]</scope>
    <source>
        <strain evidence="14 15">WILCCON 0185</strain>
    </source>
</reference>
<feature type="transmembrane region" description="Helical" evidence="12">
    <location>
        <begin position="155"/>
        <end position="174"/>
    </location>
</feature>
<dbReference type="PANTHER" id="PTHR43221:SF1">
    <property type="entry name" value="PROTEASE HTPX"/>
    <property type="match status" value="1"/>
</dbReference>
<dbReference type="EMBL" id="JBJHZZ010000001">
    <property type="protein sequence ID" value="MFL0245631.1"/>
    <property type="molecule type" value="Genomic_DNA"/>
</dbReference>
<feature type="active site" evidence="12">
    <location>
        <position position="144"/>
    </location>
</feature>
<feature type="domain" description="Peptidase M48" evidence="13">
    <location>
        <begin position="84"/>
        <end position="301"/>
    </location>
</feature>
<feature type="transmembrane region" description="Helical" evidence="12">
    <location>
        <begin position="42"/>
        <end position="58"/>
    </location>
</feature>
<feature type="binding site" evidence="12">
    <location>
        <position position="143"/>
    </location>
    <ligand>
        <name>Zn(2+)</name>
        <dbReference type="ChEBI" id="CHEBI:29105"/>
        <note>catalytic</note>
    </ligand>
</feature>
<dbReference type="InterPro" id="IPR050083">
    <property type="entry name" value="HtpX_protease"/>
</dbReference>
<evidence type="ECO:0000256" key="1">
    <source>
        <dbReference type="ARBA" id="ARBA00004651"/>
    </source>
</evidence>
<evidence type="ECO:0000256" key="5">
    <source>
        <dbReference type="ARBA" id="ARBA00022692"/>
    </source>
</evidence>
<feature type="binding site" evidence="12">
    <location>
        <position position="228"/>
    </location>
    <ligand>
        <name>Zn(2+)</name>
        <dbReference type="ChEBI" id="CHEBI:29105"/>
        <note>catalytic</note>
    </ligand>
</feature>
<evidence type="ECO:0000256" key="9">
    <source>
        <dbReference type="ARBA" id="ARBA00022989"/>
    </source>
</evidence>
<dbReference type="HAMAP" id="MF_00188">
    <property type="entry name" value="Pept_M48_protease_HtpX"/>
    <property type="match status" value="1"/>
</dbReference>
<evidence type="ECO:0000259" key="13">
    <source>
        <dbReference type="Pfam" id="PF01435"/>
    </source>
</evidence>
<evidence type="ECO:0000256" key="2">
    <source>
        <dbReference type="ARBA" id="ARBA00009779"/>
    </source>
</evidence>
<dbReference type="Gene3D" id="3.30.2010.10">
    <property type="entry name" value="Metalloproteases ('zincins'), catalytic domain"/>
    <property type="match status" value="1"/>
</dbReference>
<dbReference type="CDD" id="cd07340">
    <property type="entry name" value="M48B_Htpx_like"/>
    <property type="match status" value="1"/>
</dbReference>
<evidence type="ECO:0000256" key="7">
    <source>
        <dbReference type="ARBA" id="ARBA00022801"/>
    </source>
</evidence>
<comment type="cofactor">
    <cofactor evidence="12">
        <name>Zn(2+)</name>
        <dbReference type="ChEBI" id="CHEBI:29105"/>
    </cofactor>
    <text evidence="12">Binds 1 zinc ion per subunit.</text>
</comment>
<organism evidence="14 15">
    <name type="scientific">Candidatus Clostridium stratigraminis</name>
    <dbReference type="NCBI Taxonomy" id="3381661"/>
    <lineage>
        <taxon>Bacteria</taxon>
        <taxon>Bacillati</taxon>
        <taxon>Bacillota</taxon>
        <taxon>Clostridia</taxon>
        <taxon>Eubacteriales</taxon>
        <taxon>Clostridiaceae</taxon>
        <taxon>Clostridium</taxon>
    </lineage>
</organism>
<feature type="binding site" evidence="12">
    <location>
        <position position="147"/>
    </location>
    <ligand>
        <name>Zn(2+)</name>
        <dbReference type="ChEBI" id="CHEBI:29105"/>
        <note>catalytic</note>
    </ligand>
</feature>
<evidence type="ECO:0000313" key="14">
    <source>
        <dbReference type="EMBL" id="MFL0245631.1"/>
    </source>
</evidence>
<protein>
    <recommendedName>
        <fullName evidence="12">Protease HtpX homolog</fullName>
        <ecNumber evidence="12">3.4.24.-</ecNumber>
    </recommendedName>
</protein>
<comment type="similarity">
    <text evidence="2 12">Belongs to the peptidase M48B family.</text>
</comment>
<accession>A0ABW8SYY0</accession>
<comment type="subcellular location">
    <subcellularLocation>
        <location evidence="1 12">Cell membrane</location>
        <topology evidence="1 12">Multi-pass membrane protein</topology>
    </subcellularLocation>
</comment>
<evidence type="ECO:0000256" key="3">
    <source>
        <dbReference type="ARBA" id="ARBA00022475"/>
    </source>
</evidence>
<comment type="caution">
    <text evidence="14">The sequence shown here is derived from an EMBL/GenBank/DDBJ whole genome shotgun (WGS) entry which is preliminary data.</text>
</comment>
<evidence type="ECO:0000256" key="11">
    <source>
        <dbReference type="ARBA" id="ARBA00023136"/>
    </source>
</evidence>
<keyword evidence="4 12" id="KW-0645">Protease</keyword>
<dbReference type="EC" id="3.4.24.-" evidence="12"/>
<dbReference type="RefSeq" id="WP_406768085.1">
    <property type="nucleotide sequence ID" value="NZ_JBJHZZ010000001.1"/>
</dbReference>
<keyword evidence="6 12" id="KW-0479">Metal-binding</keyword>
<dbReference type="NCBIfam" id="NF003425">
    <property type="entry name" value="PRK04897.1"/>
    <property type="match status" value="1"/>
</dbReference>
<evidence type="ECO:0000256" key="8">
    <source>
        <dbReference type="ARBA" id="ARBA00022833"/>
    </source>
</evidence>
<feature type="transmembrane region" description="Helical" evidence="12">
    <location>
        <begin position="194"/>
        <end position="219"/>
    </location>
</feature>
<proteinExistence type="inferred from homology"/>
<dbReference type="InterPro" id="IPR001915">
    <property type="entry name" value="Peptidase_M48"/>
</dbReference>
<keyword evidence="11 12" id="KW-0472">Membrane</keyword>
<name>A0ABW8SYY0_9CLOT</name>
<dbReference type="PANTHER" id="PTHR43221">
    <property type="entry name" value="PROTEASE HTPX"/>
    <property type="match status" value="1"/>
</dbReference>
<dbReference type="Proteomes" id="UP001623591">
    <property type="component" value="Unassembled WGS sequence"/>
</dbReference>
<evidence type="ECO:0000256" key="10">
    <source>
        <dbReference type="ARBA" id="ARBA00023049"/>
    </source>
</evidence>
<dbReference type="GO" id="GO:0008237">
    <property type="term" value="F:metallopeptidase activity"/>
    <property type="evidence" value="ECO:0007669"/>
    <property type="project" value="UniProtKB-KW"/>
</dbReference>